<keyword evidence="2" id="KW-1185">Reference proteome</keyword>
<sequence>MRSRKHGLVGPRSHIDLCLKYAAEAKGRGASGEAEAQRAIFYLLQYLGESAAPLTTVAEPKRDSWMRALRFLDDCLATTALDGLSLALADLEKGNIDPAFSVAPKVGRRGPSWRELVAMRVIVEGADALRAEVENDLVYRLELKAAGVPYSTVEDHRRRIGKAGGEWANHRSFILTYGSATPVDVIRRGAVLLASVRRSLKGAV</sequence>
<evidence type="ECO:0000313" key="2">
    <source>
        <dbReference type="Proteomes" id="UP000033874"/>
    </source>
</evidence>
<reference evidence="1 2" key="1">
    <citation type="submission" date="2015-04" db="EMBL/GenBank/DDBJ databases">
        <title>Genome sequence of aromatic hydrocarbons-degrading Sphingobium chungbukense DJ77.</title>
        <authorList>
            <person name="Kim Y.-C."/>
            <person name="Chae J.-C."/>
        </authorList>
    </citation>
    <scope>NUCLEOTIDE SEQUENCE [LARGE SCALE GENOMIC DNA]</scope>
    <source>
        <strain evidence="1 2">DJ77</strain>
    </source>
</reference>
<organism evidence="1 2">
    <name type="scientific">Sphingobium chungbukense</name>
    <dbReference type="NCBI Taxonomy" id="56193"/>
    <lineage>
        <taxon>Bacteria</taxon>
        <taxon>Pseudomonadati</taxon>
        <taxon>Pseudomonadota</taxon>
        <taxon>Alphaproteobacteria</taxon>
        <taxon>Sphingomonadales</taxon>
        <taxon>Sphingomonadaceae</taxon>
        <taxon>Sphingobium</taxon>
    </lineage>
</organism>
<accession>A0A0M3ALJ0</accession>
<dbReference type="AlphaFoldDB" id="A0A0M3ALJ0"/>
<protein>
    <submittedName>
        <fullName evidence="1">Uncharacterized protein</fullName>
    </submittedName>
</protein>
<gene>
    <name evidence="1" type="ORF">YP76_25450</name>
</gene>
<evidence type="ECO:0000313" key="1">
    <source>
        <dbReference type="EMBL" id="KKW89424.1"/>
    </source>
</evidence>
<dbReference type="PATRIC" id="fig|56193.3.peg.5374"/>
<dbReference type="STRING" id="56193.YP76_25450"/>
<dbReference type="EMBL" id="LBIC01000021">
    <property type="protein sequence ID" value="KKW89424.1"/>
    <property type="molecule type" value="Genomic_DNA"/>
</dbReference>
<dbReference type="Proteomes" id="UP000033874">
    <property type="component" value="Unassembled WGS sequence"/>
</dbReference>
<name>A0A0M3ALJ0_9SPHN</name>
<comment type="caution">
    <text evidence="1">The sequence shown here is derived from an EMBL/GenBank/DDBJ whole genome shotgun (WGS) entry which is preliminary data.</text>
</comment>
<proteinExistence type="predicted"/>